<dbReference type="PANTHER" id="PTHR30023:SF0">
    <property type="entry name" value="PENICILLIN-SENSITIVE CARBOXYPEPTIDASE A"/>
    <property type="match status" value="1"/>
</dbReference>
<dbReference type="SUPFAM" id="SSF56601">
    <property type="entry name" value="beta-lactamase/transpeptidase-like"/>
    <property type="match status" value="1"/>
</dbReference>
<accession>A0A9D9INR2</accession>
<dbReference type="EMBL" id="JADIMC010000019">
    <property type="protein sequence ID" value="MBO8475650.1"/>
    <property type="molecule type" value="Genomic_DNA"/>
</dbReference>
<dbReference type="PRINTS" id="PR00922">
    <property type="entry name" value="DADACBPTASE3"/>
</dbReference>
<protein>
    <submittedName>
        <fullName evidence="4">D-alanyl-D-alanine carboxypeptidase/D-alanyl-D-alanine-endopeptidase</fullName>
        <ecNumber evidence="4">3.4.16.4</ecNumber>
    </submittedName>
</protein>
<reference evidence="4" key="2">
    <citation type="journal article" date="2021" name="PeerJ">
        <title>Extensive microbial diversity within the chicken gut microbiome revealed by metagenomics and culture.</title>
        <authorList>
            <person name="Gilroy R."/>
            <person name="Ravi A."/>
            <person name="Getino M."/>
            <person name="Pursley I."/>
            <person name="Horton D.L."/>
            <person name="Alikhan N.F."/>
            <person name="Baker D."/>
            <person name="Gharbi K."/>
            <person name="Hall N."/>
            <person name="Watson M."/>
            <person name="Adriaenssens E.M."/>
            <person name="Foster-Nyarko E."/>
            <person name="Jarju S."/>
            <person name="Secka A."/>
            <person name="Antonio M."/>
            <person name="Oren A."/>
            <person name="Chaudhuri R.R."/>
            <person name="La Ragione R."/>
            <person name="Hildebrand F."/>
            <person name="Pallen M.J."/>
        </authorList>
    </citation>
    <scope>NUCLEOTIDE SEQUENCE</scope>
    <source>
        <strain evidence="4">6919</strain>
    </source>
</reference>
<keyword evidence="3" id="KW-0732">Signal</keyword>
<sequence length="478" mass="51856">MTRHITKLAAMLFAVLLLPQILFAGKVNAKAAEDFAQSKAMRGAKAGVCVIDMTTGEVVASLNEDTPLTPASITKLITSAAAIKALSPNYRFTTEVVIDGLVDHAGVVDGNLIINAGLDPTLESRHFQEHESFIVGTIEGLKRLGIKRINGKVIVNESVCPEQGVPADWEDADVTEDYGAGVHALNYADNQCSVIFDVSGKKAMIIDTLPHQSNLKIRNNVKVTTGRKSNWTPSATRKKNSNNLIVWGYVKRQDDPVELKTTIPDPANALCCDLTEAIVCEGIPVMNRNIKSGSYRRTVYEHQSPLLQEIASSLLFRSDNMYAEAVLRAIALHNGTSASREMALRSERAILADWGIDLKGQTIYDGSGLARTNHYSPHFLATILTAAATDSQIGLLFPTLLPVCGQEGTVKKLLKDTALDGKIALKSGSMTRVQCYAGYYPAGNPKYAVVVMANNFSCNYDALKKSIEDLLLGLFTQE</sequence>
<dbReference type="GO" id="GO:0009002">
    <property type="term" value="F:serine-type D-Ala-D-Ala carboxypeptidase activity"/>
    <property type="evidence" value="ECO:0007669"/>
    <property type="project" value="UniProtKB-EC"/>
</dbReference>
<dbReference type="GO" id="GO:0000270">
    <property type="term" value="P:peptidoglycan metabolic process"/>
    <property type="evidence" value="ECO:0007669"/>
    <property type="project" value="TreeGrafter"/>
</dbReference>
<evidence type="ECO:0000313" key="4">
    <source>
        <dbReference type="EMBL" id="MBO8475650.1"/>
    </source>
</evidence>
<dbReference type="Gene3D" id="3.50.80.20">
    <property type="entry name" value="D-Ala-D-Ala carboxypeptidase C, peptidase S13"/>
    <property type="match status" value="1"/>
</dbReference>
<gene>
    <name evidence="4" type="primary">dacB</name>
    <name evidence="4" type="ORF">IAB88_01495</name>
</gene>
<dbReference type="Proteomes" id="UP000823598">
    <property type="component" value="Unassembled WGS sequence"/>
</dbReference>
<dbReference type="EC" id="3.4.16.4" evidence="4"/>
<dbReference type="NCBIfam" id="TIGR00666">
    <property type="entry name" value="PBP4"/>
    <property type="match status" value="1"/>
</dbReference>
<dbReference type="Gene3D" id="3.40.710.10">
    <property type="entry name" value="DD-peptidase/beta-lactamase superfamily"/>
    <property type="match status" value="2"/>
</dbReference>
<evidence type="ECO:0000256" key="1">
    <source>
        <dbReference type="ARBA" id="ARBA00006096"/>
    </source>
</evidence>
<dbReference type="Pfam" id="PF02113">
    <property type="entry name" value="Peptidase_S13"/>
    <property type="match status" value="1"/>
</dbReference>
<dbReference type="AlphaFoldDB" id="A0A9D9INR2"/>
<keyword evidence="4" id="KW-0121">Carboxypeptidase</keyword>
<comment type="similarity">
    <text evidence="1">Belongs to the peptidase S13 family.</text>
</comment>
<dbReference type="InterPro" id="IPR000667">
    <property type="entry name" value="Peptidase_S13"/>
</dbReference>
<dbReference type="InterPro" id="IPR012338">
    <property type="entry name" value="Beta-lactam/transpept-like"/>
</dbReference>
<evidence type="ECO:0000313" key="5">
    <source>
        <dbReference type="Proteomes" id="UP000823598"/>
    </source>
</evidence>
<dbReference type="GO" id="GO:0006508">
    <property type="term" value="P:proteolysis"/>
    <property type="evidence" value="ECO:0007669"/>
    <property type="project" value="InterPro"/>
</dbReference>
<keyword evidence="4" id="KW-0645">Protease</keyword>
<comment type="caution">
    <text evidence="4">The sequence shown here is derived from an EMBL/GenBank/DDBJ whole genome shotgun (WGS) entry which is preliminary data.</text>
</comment>
<feature type="signal peptide" evidence="3">
    <location>
        <begin position="1"/>
        <end position="24"/>
    </location>
</feature>
<evidence type="ECO:0000256" key="3">
    <source>
        <dbReference type="SAM" id="SignalP"/>
    </source>
</evidence>
<organism evidence="4 5">
    <name type="scientific">Candidatus Limisoma faecipullorum</name>
    <dbReference type="NCBI Taxonomy" id="2840854"/>
    <lineage>
        <taxon>Bacteria</taxon>
        <taxon>Pseudomonadati</taxon>
        <taxon>Bacteroidota</taxon>
        <taxon>Bacteroidia</taxon>
        <taxon>Bacteroidales</taxon>
        <taxon>Candidatus Limisoma</taxon>
    </lineage>
</organism>
<reference evidence="4" key="1">
    <citation type="submission" date="2020-10" db="EMBL/GenBank/DDBJ databases">
        <authorList>
            <person name="Gilroy R."/>
        </authorList>
    </citation>
    <scope>NUCLEOTIDE SEQUENCE</scope>
    <source>
        <strain evidence="4">6919</strain>
    </source>
</reference>
<proteinExistence type="inferred from homology"/>
<name>A0A9D9INR2_9BACT</name>
<keyword evidence="2 4" id="KW-0378">Hydrolase</keyword>
<evidence type="ECO:0000256" key="2">
    <source>
        <dbReference type="ARBA" id="ARBA00022801"/>
    </source>
</evidence>
<dbReference type="PANTHER" id="PTHR30023">
    <property type="entry name" value="D-ALANYL-D-ALANINE CARBOXYPEPTIDASE"/>
    <property type="match status" value="1"/>
</dbReference>
<feature type="chain" id="PRO_5038571516" evidence="3">
    <location>
        <begin position="25"/>
        <end position="478"/>
    </location>
</feature>